<dbReference type="InterPro" id="IPR039425">
    <property type="entry name" value="RNA_pol_sigma-70-like"/>
</dbReference>
<feature type="domain" description="RNA polymerase sigma factor 70 region 4 type 2" evidence="6">
    <location>
        <begin position="125"/>
        <end position="176"/>
    </location>
</feature>
<dbReference type="Gene3D" id="1.10.1740.10">
    <property type="match status" value="1"/>
</dbReference>
<evidence type="ECO:0000313" key="8">
    <source>
        <dbReference type="Proteomes" id="UP000186917"/>
    </source>
</evidence>
<dbReference type="GO" id="GO:0003677">
    <property type="term" value="F:DNA binding"/>
    <property type="evidence" value="ECO:0007669"/>
    <property type="project" value="InterPro"/>
</dbReference>
<gene>
    <name evidence="7" type="ORF">SAMN05421788_10219</name>
</gene>
<dbReference type="OrthoDB" id="1342792at2"/>
<evidence type="ECO:0000256" key="2">
    <source>
        <dbReference type="ARBA" id="ARBA00023015"/>
    </source>
</evidence>
<dbReference type="Pfam" id="PF04542">
    <property type="entry name" value="Sigma70_r2"/>
    <property type="match status" value="1"/>
</dbReference>
<dbReference type="InterPro" id="IPR013249">
    <property type="entry name" value="RNA_pol_sigma70_r4_t2"/>
</dbReference>
<reference evidence="8" key="1">
    <citation type="submission" date="2017-01" db="EMBL/GenBank/DDBJ databases">
        <authorList>
            <person name="Varghese N."/>
            <person name="Submissions S."/>
        </authorList>
    </citation>
    <scope>NUCLEOTIDE SEQUENCE [LARGE SCALE GENOMIC DNA]</scope>
    <source>
        <strain evidence="8">DSM 21054</strain>
    </source>
</reference>
<dbReference type="CDD" id="cd06171">
    <property type="entry name" value="Sigma70_r4"/>
    <property type="match status" value="1"/>
</dbReference>
<evidence type="ECO:0000256" key="3">
    <source>
        <dbReference type="ARBA" id="ARBA00023082"/>
    </source>
</evidence>
<feature type="domain" description="RNA polymerase sigma-70 region 2" evidence="5">
    <location>
        <begin position="27"/>
        <end position="92"/>
    </location>
</feature>
<dbReference type="NCBIfam" id="TIGR02985">
    <property type="entry name" value="Sig70_bacteroi1"/>
    <property type="match status" value="1"/>
</dbReference>
<dbReference type="NCBIfam" id="TIGR02937">
    <property type="entry name" value="sigma70-ECF"/>
    <property type="match status" value="1"/>
</dbReference>
<organism evidence="7 8">
    <name type="scientific">Filimonas lacunae</name>
    <dbReference type="NCBI Taxonomy" id="477680"/>
    <lineage>
        <taxon>Bacteria</taxon>
        <taxon>Pseudomonadati</taxon>
        <taxon>Bacteroidota</taxon>
        <taxon>Chitinophagia</taxon>
        <taxon>Chitinophagales</taxon>
        <taxon>Chitinophagaceae</taxon>
        <taxon>Filimonas</taxon>
    </lineage>
</organism>
<dbReference type="InterPro" id="IPR014327">
    <property type="entry name" value="RNA_pol_sigma70_bacteroid"/>
</dbReference>
<evidence type="ECO:0000256" key="1">
    <source>
        <dbReference type="ARBA" id="ARBA00010641"/>
    </source>
</evidence>
<dbReference type="GO" id="GO:0006352">
    <property type="term" value="P:DNA-templated transcription initiation"/>
    <property type="evidence" value="ECO:0007669"/>
    <property type="project" value="InterPro"/>
</dbReference>
<dbReference type="InterPro" id="IPR014284">
    <property type="entry name" value="RNA_pol_sigma-70_dom"/>
</dbReference>
<evidence type="ECO:0000313" key="7">
    <source>
        <dbReference type="EMBL" id="SIS90749.1"/>
    </source>
</evidence>
<dbReference type="InterPro" id="IPR013325">
    <property type="entry name" value="RNA_pol_sigma_r2"/>
</dbReference>
<dbReference type="InterPro" id="IPR036388">
    <property type="entry name" value="WH-like_DNA-bd_sf"/>
</dbReference>
<dbReference type="PANTHER" id="PTHR43133">
    <property type="entry name" value="RNA POLYMERASE ECF-TYPE SIGMA FACTO"/>
    <property type="match status" value="1"/>
</dbReference>
<keyword evidence="8" id="KW-1185">Reference proteome</keyword>
<dbReference type="SUPFAM" id="SSF88946">
    <property type="entry name" value="Sigma2 domain of RNA polymerase sigma factors"/>
    <property type="match status" value="1"/>
</dbReference>
<proteinExistence type="inferred from homology"/>
<dbReference type="InterPro" id="IPR007627">
    <property type="entry name" value="RNA_pol_sigma70_r2"/>
</dbReference>
<keyword evidence="2" id="KW-0805">Transcription regulation</keyword>
<dbReference type="Pfam" id="PF08281">
    <property type="entry name" value="Sigma70_r4_2"/>
    <property type="match status" value="1"/>
</dbReference>
<evidence type="ECO:0000256" key="4">
    <source>
        <dbReference type="ARBA" id="ARBA00023163"/>
    </source>
</evidence>
<dbReference type="STRING" id="477680.SAMN05421788_10219"/>
<dbReference type="PANTHER" id="PTHR43133:SF46">
    <property type="entry name" value="RNA POLYMERASE SIGMA-70 FACTOR ECF SUBFAMILY"/>
    <property type="match status" value="1"/>
</dbReference>
<keyword evidence="3" id="KW-0731">Sigma factor</keyword>
<sequence>MNRNLTYHNSELLERVAAGDNAAFTELFNQYWDNIYSVALVLTKSEAMAEDVVQEIFLKIWNKRQELTAVTRFDNYLFILARNHIFSDFKKLRIRKEHAERLQHYFSGYEFTPEDQLMEKEVSAILEAAVAGLSAQQQQVYRLNREQGLTYEQIAEELGISVHTVRNHMVRALKHIREYLLPYNTNLIWLAALLRAFL</sequence>
<protein>
    <submittedName>
        <fullName evidence="7">RNA polymerase sigma-70 factor, ECF subfamily</fullName>
    </submittedName>
</protein>
<dbReference type="GO" id="GO:0016987">
    <property type="term" value="F:sigma factor activity"/>
    <property type="evidence" value="ECO:0007669"/>
    <property type="project" value="UniProtKB-KW"/>
</dbReference>
<dbReference type="SUPFAM" id="SSF88659">
    <property type="entry name" value="Sigma3 and sigma4 domains of RNA polymerase sigma factors"/>
    <property type="match status" value="1"/>
</dbReference>
<evidence type="ECO:0000259" key="5">
    <source>
        <dbReference type="Pfam" id="PF04542"/>
    </source>
</evidence>
<dbReference type="RefSeq" id="WP_076377477.1">
    <property type="nucleotide sequence ID" value="NZ_AP017422.1"/>
</dbReference>
<accession>A0A173MIW7</accession>
<comment type="similarity">
    <text evidence="1">Belongs to the sigma-70 factor family. ECF subfamily.</text>
</comment>
<keyword evidence="4" id="KW-0804">Transcription</keyword>
<dbReference type="AlphaFoldDB" id="A0A173MIW7"/>
<dbReference type="KEGG" id="fln:FLA_3384"/>
<dbReference type="EMBL" id="FTOR01000002">
    <property type="protein sequence ID" value="SIS90749.1"/>
    <property type="molecule type" value="Genomic_DNA"/>
</dbReference>
<dbReference type="InterPro" id="IPR013324">
    <property type="entry name" value="RNA_pol_sigma_r3/r4-like"/>
</dbReference>
<name>A0A173MIW7_9BACT</name>
<evidence type="ECO:0000259" key="6">
    <source>
        <dbReference type="Pfam" id="PF08281"/>
    </source>
</evidence>
<dbReference type="Proteomes" id="UP000186917">
    <property type="component" value="Unassembled WGS sequence"/>
</dbReference>
<dbReference type="Gene3D" id="1.10.10.10">
    <property type="entry name" value="Winged helix-like DNA-binding domain superfamily/Winged helix DNA-binding domain"/>
    <property type="match status" value="1"/>
</dbReference>